<comment type="caution">
    <text evidence="4">The sequence shown here is derived from an EMBL/GenBank/DDBJ whole genome shotgun (WGS) entry which is preliminary data.</text>
</comment>
<evidence type="ECO:0000256" key="2">
    <source>
        <dbReference type="SAM" id="MobiDB-lite"/>
    </source>
</evidence>
<dbReference type="AlphaFoldDB" id="A0A175VZP2"/>
<feature type="region of interest" description="Disordered" evidence="2">
    <location>
        <begin position="480"/>
        <end position="528"/>
    </location>
</feature>
<feature type="domain" description="Alpha/beta hydrolase fold-3" evidence="3">
    <location>
        <begin position="342"/>
        <end position="395"/>
    </location>
</feature>
<evidence type="ECO:0000313" key="4">
    <source>
        <dbReference type="EMBL" id="KXX76843.1"/>
    </source>
</evidence>
<feature type="compositionally biased region" description="Polar residues" evidence="2">
    <location>
        <begin position="806"/>
        <end position="822"/>
    </location>
</feature>
<feature type="compositionally biased region" description="Basic and acidic residues" evidence="2">
    <location>
        <begin position="833"/>
        <end position="847"/>
    </location>
</feature>
<feature type="region of interest" description="Disordered" evidence="2">
    <location>
        <begin position="806"/>
        <end position="889"/>
    </location>
</feature>
<feature type="domain" description="Alpha/beta hydrolase fold-3" evidence="3">
    <location>
        <begin position="147"/>
        <end position="260"/>
    </location>
</feature>
<sequence>MTMNTATVGLAVTPTVLSTLLAHYLNRKPRAHKPTAHLSYDEGLHLIRSFLTFASRHTVEELQAFTSQWVPHPRWVKVDHVEIPEADLSRAADLLAEQLGPDGIRQVGGKKWWQWRQPKSPLKAEWIEMRADYYARKKNVDLGNRVMLYVHGGAYYFGSVDEHRYQIQRHARKLKARALAPRYRLAPQFPFPCGLQDCLATYLYLISSQAPNTVILAGDSAGAGMVLSMMVILRDRGIPLPAGAVLISPWVDLTHSFPSVAGEAPLDYIPPSGFHHKPSLAWPPPDEEELEKLKAAAARQKKNINEKQGEPDDNAGIPTVKDVTEKTYRLVFDIDGERVEVKEQIQIYTTNELLAHPLVSPIMQPTLGGLPPLFIMVGGGEVLRDEQIYLAHKCANPAQYMPPEALMDEQARALIDQYKPTDVQLQVWEDICHVGPTLSFTRPAKFMYRSVAQFSAWALARAQKTEIDILGDDQISIISTSSSSSDSEERDEVSCVTQTHNPLTSANNSQTKTKKQKKKQKKKQRVETAVGKAGYPLPPFENHMIRQRVTRHGDILPLAAPEELPGCSMSRDLVGVVKVGTVRKWFEHKRRWDARFKQTKARIHKKRLRDMTVGYEVFGEGEVPPPTALVGRRKLGTKEFEKKKARSMGLSLWALWGSKHDQMTVKREQLAEKTPEVAAAPANQGQGARAFSDLQRQEQLTRQKSAAPSSVSQTSGRAWRTLVRDEHQTEKGAVGGNVDLQPAGPVDDAGMGGEQASQPKTAGLLSPDDAHETGITGKRVMIGGLATPFSLRKEPETASMITLATPMDQSSIRHSTADTSSVAAPPSTEASEGTEKAAAPEHSHSNDQDGASLGMASPFLTPISPTSPGERPGLERFVTAEEDVPKASH</sequence>
<dbReference type="VEuPathDB" id="FungiDB:MMYC01_206404"/>
<keyword evidence="1 4" id="KW-0378">Hydrolase</keyword>
<keyword evidence="5" id="KW-1185">Reference proteome</keyword>
<dbReference type="OrthoDB" id="2336090at2759"/>
<dbReference type="SUPFAM" id="SSF53474">
    <property type="entry name" value="alpha/beta-Hydrolases"/>
    <property type="match status" value="1"/>
</dbReference>
<dbReference type="GO" id="GO:0016787">
    <property type="term" value="F:hydrolase activity"/>
    <property type="evidence" value="ECO:0007669"/>
    <property type="project" value="UniProtKB-KW"/>
</dbReference>
<feature type="compositionally biased region" description="Polar residues" evidence="2">
    <location>
        <begin position="495"/>
        <end position="509"/>
    </location>
</feature>
<dbReference type="InterPro" id="IPR013094">
    <property type="entry name" value="AB_hydrolase_3"/>
</dbReference>
<dbReference type="PANTHER" id="PTHR48081">
    <property type="entry name" value="AB HYDROLASE SUPERFAMILY PROTEIN C4A8.06C"/>
    <property type="match status" value="1"/>
</dbReference>
<feature type="region of interest" description="Disordered" evidence="2">
    <location>
        <begin position="667"/>
        <end position="777"/>
    </location>
</feature>
<dbReference type="Gene3D" id="3.40.50.1820">
    <property type="entry name" value="alpha/beta hydrolase"/>
    <property type="match status" value="1"/>
</dbReference>
<dbReference type="PANTHER" id="PTHR48081:SF19">
    <property type="entry name" value="AB HYDROLASE SUPERFAMILY PROTEIN C4A8.06C"/>
    <property type="match status" value="1"/>
</dbReference>
<gene>
    <name evidence="4" type="ORF">MMYC01_206404</name>
</gene>
<dbReference type="Proteomes" id="UP000078237">
    <property type="component" value="Unassembled WGS sequence"/>
</dbReference>
<evidence type="ECO:0000256" key="1">
    <source>
        <dbReference type="ARBA" id="ARBA00022801"/>
    </source>
</evidence>
<feature type="compositionally biased region" description="Basic residues" evidence="2">
    <location>
        <begin position="512"/>
        <end position="524"/>
    </location>
</feature>
<evidence type="ECO:0000313" key="5">
    <source>
        <dbReference type="Proteomes" id="UP000078237"/>
    </source>
</evidence>
<accession>A0A175VZP2</accession>
<proteinExistence type="predicted"/>
<feature type="compositionally biased region" description="Polar residues" evidence="2">
    <location>
        <begin position="702"/>
        <end position="716"/>
    </location>
</feature>
<dbReference type="EMBL" id="LCTW02000190">
    <property type="protein sequence ID" value="KXX76843.1"/>
    <property type="molecule type" value="Genomic_DNA"/>
</dbReference>
<reference evidence="4 5" key="1">
    <citation type="journal article" date="2016" name="Genome Announc.">
        <title>Genome Sequence of Madurella mycetomatis mm55, Isolated from a Human Mycetoma Case in Sudan.</title>
        <authorList>
            <person name="Smit S."/>
            <person name="Derks M.F."/>
            <person name="Bervoets S."/>
            <person name="Fahal A."/>
            <person name="van Leeuwen W."/>
            <person name="van Belkum A."/>
            <person name="van de Sande W.W."/>
        </authorList>
    </citation>
    <scope>NUCLEOTIDE SEQUENCE [LARGE SCALE GENOMIC DNA]</scope>
    <source>
        <strain evidence="5">mm55</strain>
    </source>
</reference>
<organism evidence="4 5">
    <name type="scientific">Madurella mycetomatis</name>
    <dbReference type="NCBI Taxonomy" id="100816"/>
    <lineage>
        <taxon>Eukaryota</taxon>
        <taxon>Fungi</taxon>
        <taxon>Dikarya</taxon>
        <taxon>Ascomycota</taxon>
        <taxon>Pezizomycotina</taxon>
        <taxon>Sordariomycetes</taxon>
        <taxon>Sordariomycetidae</taxon>
        <taxon>Sordariales</taxon>
        <taxon>Sordariales incertae sedis</taxon>
        <taxon>Madurella</taxon>
    </lineage>
</organism>
<protein>
    <submittedName>
        <fullName evidence="4">Monoterpene epsilon-lactone hydrolase</fullName>
    </submittedName>
</protein>
<dbReference type="STRING" id="100816.A0A175VZP2"/>
<name>A0A175VZP2_9PEZI</name>
<dbReference type="Pfam" id="PF07859">
    <property type="entry name" value="Abhydrolase_3"/>
    <property type="match status" value="2"/>
</dbReference>
<evidence type="ECO:0000259" key="3">
    <source>
        <dbReference type="Pfam" id="PF07859"/>
    </source>
</evidence>
<dbReference type="InterPro" id="IPR050300">
    <property type="entry name" value="GDXG_lipolytic_enzyme"/>
</dbReference>
<dbReference type="InterPro" id="IPR029058">
    <property type="entry name" value="AB_hydrolase_fold"/>
</dbReference>